<comment type="caution">
    <text evidence="1">The sequence shown here is derived from an EMBL/GenBank/DDBJ whole genome shotgun (WGS) entry which is preliminary data.</text>
</comment>
<gene>
    <name evidence="1" type="ORF">LAD12857_00530</name>
</gene>
<dbReference type="RefSeq" id="WP_346064344.1">
    <property type="nucleotide sequence ID" value="NZ_BRPJ01000002.1"/>
</dbReference>
<dbReference type="EMBL" id="BRPJ01000002">
    <property type="protein sequence ID" value="GLB28130.1"/>
    <property type="molecule type" value="Genomic_DNA"/>
</dbReference>
<accession>A0ABQ5M0S7</accession>
<evidence type="ECO:0008006" key="3">
    <source>
        <dbReference type="Google" id="ProtNLM"/>
    </source>
</evidence>
<reference evidence="1 2" key="1">
    <citation type="journal article" date="2024" name="Int. J. Syst. Evol. Microbiol.">
        <title>Lacrimispora brassicae sp. nov. isolated from fermented cabbage, and proposal of Clostridium indicum Gundawar et al. 2019 and Clostridium methoxybenzovorans Mechichi et al. 1999 as heterotypic synonyms of Lacrimispora amygdalina (Parshina et al. 2003) Haas and Blanchard 2020 and Lacrimispora indolis (McClung and McCoy 1957) Haas and Blanchard 2020, respectively.</title>
        <authorList>
            <person name="Kobayashi H."/>
            <person name="Tanizawa Y."/>
            <person name="Sakamoto M."/>
            <person name="Ohkuma M."/>
            <person name="Tohno M."/>
        </authorList>
    </citation>
    <scope>NUCLEOTIDE SEQUENCE [LARGE SCALE GENOMIC DNA]</scope>
    <source>
        <strain evidence="1 2">DSM 12857</strain>
    </source>
</reference>
<evidence type="ECO:0000313" key="2">
    <source>
        <dbReference type="Proteomes" id="UP001419084"/>
    </source>
</evidence>
<evidence type="ECO:0000313" key="1">
    <source>
        <dbReference type="EMBL" id="GLB28130.1"/>
    </source>
</evidence>
<organism evidence="1 2">
    <name type="scientific">Lacrimispora amygdalina</name>
    <dbReference type="NCBI Taxonomy" id="253257"/>
    <lineage>
        <taxon>Bacteria</taxon>
        <taxon>Bacillati</taxon>
        <taxon>Bacillota</taxon>
        <taxon>Clostridia</taxon>
        <taxon>Lachnospirales</taxon>
        <taxon>Lachnospiraceae</taxon>
        <taxon>Lacrimispora</taxon>
    </lineage>
</organism>
<dbReference type="Proteomes" id="UP001419084">
    <property type="component" value="Unassembled WGS sequence"/>
</dbReference>
<proteinExistence type="predicted"/>
<keyword evidence="2" id="KW-1185">Reference proteome</keyword>
<sequence length="285" mass="33224">MITYSDDCLTAVIILNSIDTSHLLELVNNYYRLNQKTTPLKKLYEELEKAIPAHLIAFTEIDKPEFYRVRKSIEPFKEYKEFWAPPKNIATLGRLNKANESMFYISLDPVTPIHEAKILKGECFTLMFYSYKTNKKINALMIDGIPYYLDEELKKIGLSKIGYNNYRIIYNLIRNEFVKDVGIGNEYLYNFTNLIKDIFDAEKSIEGFIYSSIRNYQHKNCALKPSISQELLECTGCIYGRLIDFSNSGETAIIEPFKKSISKIRENQNMEYELLINGKIKLKMN</sequence>
<protein>
    <recommendedName>
        <fullName evidence="3">RES domain-containing protein</fullName>
    </recommendedName>
</protein>
<name>A0ABQ5M0S7_9FIRM</name>